<keyword evidence="3" id="KW-1185">Reference proteome</keyword>
<dbReference type="EMBL" id="JACHMM010000001">
    <property type="protein sequence ID" value="MBB5785484.1"/>
    <property type="molecule type" value="Genomic_DNA"/>
</dbReference>
<name>A0A7W9GKJ5_9ACTN</name>
<dbReference type="InterPro" id="IPR011050">
    <property type="entry name" value="Pectin_lyase_fold/virulence"/>
</dbReference>
<reference evidence="2 3" key="1">
    <citation type="submission" date="2020-08" db="EMBL/GenBank/DDBJ databases">
        <title>Sequencing the genomes of 1000 actinobacteria strains.</title>
        <authorList>
            <person name="Klenk H.-P."/>
        </authorList>
    </citation>
    <scope>NUCLEOTIDE SEQUENCE [LARGE SCALE GENOMIC DNA]</scope>
    <source>
        <strain evidence="2 3">DSM 102122</strain>
    </source>
</reference>
<dbReference type="RefSeq" id="WP_184818259.1">
    <property type="nucleotide sequence ID" value="NZ_JACHMM010000001.1"/>
</dbReference>
<accession>A0A7W9GKJ5</accession>
<feature type="region of interest" description="Disordered" evidence="1">
    <location>
        <begin position="33"/>
        <end position="54"/>
    </location>
</feature>
<dbReference type="AlphaFoldDB" id="A0A7W9GKJ5"/>
<feature type="region of interest" description="Disordered" evidence="1">
    <location>
        <begin position="888"/>
        <end position="918"/>
    </location>
</feature>
<proteinExistence type="predicted"/>
<organism evidence="2 3">
    <name type="scientific">Jiangella mangrovi</name>
    <dbReference type="NCBI Taxonomy" id="1524084"/>
    <lineage>
        <taxon>Bacteria</taxon>
        <taxon>Bacillati</taxon>
        <taxon>Actinomycetota</taxon>
        <taxon>Actinomycetes</taxon>
        <taxon>Jiangellales</taxon>
        <taxon>Jiangellaceae</taxon>
        <taxon>Jiangella</taxon>
    </lineage>
</organism>
<protein>
    <submittedName>
        <fullName evidence="2">Uncharacterized protein</fullName>
    </submittedName>
</protein>
<dbReference type="Gene3D" id="2.160.20.10">
    <property type="entry name" value="Single-stranded right-handed beta-helix, Pectin lyase-like"/>
    <property type="match status" value="1"/>
</dbReference>
<dbReference type="Proteomes" id="UP000542813">
    <property type="component" value="Unassembled WGS sequence"/>
</dbReference>
<evidence type="ECO:0000256" key="1">
    <source>
        <dbReference type="SAM" id="MobiDB-lite"/>
    </source>
</evidence>
<dbReference type="InterPro" id="IPR012334">
    <property type="entry name" value="Pectin_lyas_fold"/>
</dbReference>
<dbReference type="SUPFAM" id="SSF51126">
    <property type="entry name" value="Pectin lyase-like"/>
    <property type="match status" value="1"/>
</dbReference>
<dbReference type="Gene3D" id="2.40.30.20">
    <property type="match status" value="1"/>
</dbReference>
<sequence length="918" mass="96688">MVLSRRTVLRSGLGAVAVAPLAGRVPAVATTTPNPRSYFVDSADGDDSGSGNLQQPFATLPAAVAAMRAGDTLNLKRHSVFHTPLDLTGKAAGTTVKAYGRGPDPVIDLLAGCLGTPADWTRDGTADRWFRTLPTPAGGWSGFMLVLNGAAGNYIRPTVAEVVAPGDYAFTIATSTLYVHSAGNPAETYDDLQYVPQSLGPRFDIGLYTGPPDDPRDAPSAAGLTVRNLVIRGARRNIQLRASATLIDVTAQFCAATNIQLNYGGTYKLTRVRSLDGGSSLINGEHCLLIAGSGFTSVRGVTTDWTDLGGGVWRRDLTALGSPAGNHLIRDWMDFPSRRYVAPQPSLADVTGPEDWFVDGDTLYVYATANPATAYTALLGSRYELMDVTLTDCELDNAGQDVMQLGGNVHPDSHVRVVGTKPGRSRLSRGAWANVVDVKSADVTFVDTWIWQDTPQPSAKQGPAITIQGHSRAITFQSCAVSNVMTTKQVMDVQEFRPRVTSERTMWYGKTQTAGGVVLTHYNGQPHSFAFDLFYNDSGPAQTLPFLAITGDHAFTHCAFHGSSTTSTVRGMSFRGNSTLAASAKALTVDPSVTEVVDGVEHVLATVQWDGTEVYLGPGASFQFGGLTGPSAAFNGTWRVRDGWYAINGTANTRSFSTFLVPTASQPPLTADLTGLVMRYFARLTRLRGCTLAGKSELLRIEADVATPGATFPTVFGDVVPEPLDVNHWAQRANSSQRLVAVYANGVQRNYTAAQVSAAAPGAPGDLAADTGGRLGGPGNVADTDAVDVQEAFAEPGITALSVADGFATVTVSGGHGLRSGGKVIVSGVTAPAKGLEGAFFVEDVIDENTFTYRAVRGTPDGAATLAATARIITGRLLPTSAGYHSAPSYDLPHRQQDLQGNPVPLSGRSFGPVAGGL</sequence>
<evidence type="ECO:0000313" key="3">
    <source>
        <dbReference type="Proteomes" id="UP000542813"/>
    </source>
</evidence>
<gene>
    <name evidence="2" type="ORF">HD601_000059</name>
</gene>
<evidence type="ECO:0000313" key="2">
    <source>
        <dbReference type="EMBL" id="MBB5785484.1"/>
    </source>
</evidence>
<dbReference type="PROSITE" id="PS51318">
    <property type="entry name" value="TAT"/>
    <property type="match status" value="1"/>
</dbReference>
<dbReference type="InterPro" id="IPR023366">
    <property type="entry name" value="ATP_synth_asu-like_sf"/>
</dbReference>
<comment type="caution">
    <text evidence="2">The sequence shown here is derived from an EMBL/GenBank/DDBJ whole genome shotgun (WGS) entry which is preliminary data.</text>
</comment>
<dbReference type="InterPro" id="IPR006311">
    <property type="entry name" value="TAT_signal"/>
</dbReference>